<keyword evidence="5" id="KW-1185">Reference proteome</keyword>
<dbReference type="RefSeq" id="WP_204087515.1">
    <property type="nucleotide sequence ID" value="NZ_CP137757.1"/>
</dbReference>
<dbReference type="SUPFAM" id="SSF53850">
    <property type="entry name" value="Periplasmic binding protein-like II"/>
    <property type="match status" value="1"/>
</dbReference>
<accession>A0AAU0PXR9</accession>
<evidence type="ECO:0000313" key="5">
    <source>
        <dbReference type="Proteomes" id="UP001174314"/>
    </source>
</evidence>
<proteinExistence type="predicted"/>
<evidence type="ECO:0000313" key="4">
    <source>
        <dbReference type="EMBL" id="WPF24640.1"/>
    </source>
</evidence>
<dbReference type="PANTHER" id="PTHR35936:SF17">
    <property type="entry name" value="ARGININE-BINDING EXTRACELLULAR PROTEIN ARTP"/>
    <property type="match status" value="1"/>
</dbReference>
<dbReference type="PANTHER" id="PTHR35936">
    <property type="entry name" value="MEMBRANE-BOUND LYTIC MUREIN TRANSGLYCOSYLASE F"/>
    <property type="match status" value="1"/>
</dbReference>
<dbReference type="Gene3D" id="3.40.190.10">
    <property type="entry name" value="Periplasmic binding protein-like II"/>
    <property type="match status" value="2"/>
</dbReference>
<dbReference type="EMBL" id="CP137757">
    <property type="protein sequence ID" value="WPF24640.1"/>
    <property type="molecule type" value="Genomic_DNA"/>
</dbReference>
<feature type="compositionally biased region" description="Basic and acidic residues" evidence="2">
    <location>
        <begin position="1"/>
        <end position="12"/>
    </location>
</feature>
<dbReference type="CDD" id="cd01004">
    <property type="entry name" value="PBP2_MidA_like"/>
    <property type="match status" value="1"/>
</dbReference>
<protein>
    <submittedName>
        <fullName evidence="4">ABC transporter substrate-binding protein</fullName>
    </submittedName>
</protein>
<feature type="domain" description="Solute-binding protein family 3/N-terminal" evidence="3">
    <location>
        <begin position="84"/>
        <end position="309"/>
    </location>
</feature>
<dbReference type="InterPro" id="IPR001638">
    <property type="entry name" value="Solute-binding_3/MltF_N"/>
</dbReference>
<evidence type="ECO:0000256" key="1">
    <source>
        <dbReference type="ARBA" id="ARBA00022729"/>
    </source>
</evidence>
<reference evidence="4 5" key="1">
    <citation type="submission" date="2023-10" db="EMBL/GenBank/DDBJ databases">
        <title>complete genome sequence of Corynebacterium pseudokroppenstedtii P15-C1.</title>
        <authorList>
            <person name="Bruggemann H."/>
            <person name="Poehlein A."/>
        </authorList>
    </citation>
    <scope>NUCLEOTIDE SEQUENCE [LARGE SCALE GENOMIC DNA]</scope>
    <source>
        <strain evidence="4 5">P15_C1</strain>
    </source>
</reference>
<dbReference type="SMART" id="SM00062">
    <property type="entry name" value="PBPb"/>
    <property type="match status" value="1"/>
</dbReference>
<dbReference type="AlphaFoldDB" id="A0AAU0PXR9"/>
<sequence>MMTHKPQRDSHHASQRTTTSRYASHRATIAAVLVFAVVGVLSGCTYKSEESPTGNNAIASTIDALSTNDDIAKTVPEAVKSRGTLIVGTSADYAPAEFVGSDGKTLEGFEIDLTRALARVMGLQADIRNSTFDSIIPSVGTKFDAGISAFTINKERMKQVNMVSLYDSGRAFGVAKGNPKNVDPEHLCGHSVAVQTGSLHEEVVTEEASHCGSGEKLTIQSYKNQTDASTAVVGRKADVMVADSPIVSYAVNQSQGRLDTVGTIVNRAPKAAIVAQNNRPLAEAIRAATQELIDNGTMKTIMDAWANKGSDIPEAQINPPVSS</sequence>
<keyword evidence="1" id="KW-0732">Signal</keyword>
<evidence type="ECO:0000259" key="3">
    <source>
        <dbReference type="SMART" id="SM00062"/>
    </source>
</evidence>
<dbReference type="Pfam" id="PF00497">
    <property type="entry name" value="SBP_bac_3"/>
    <property type="match status" value="1"/>
</dbReference>
<feature type="region of interest" description="Disordered" evidence="2">
    <location>
        <begin position="1"/>
        <end position="21"/>
    </location>
</feature>
<evidence type="ECO:0000256" key="2">
    <source>
        <dbReference type="SAM" id="MobiDB-lite"/>
    </source>
</evidence>
<dbReference type="Proteomes" id="UP001174314">
    <property type="component" value="Chromosome"/>
</dbReference>
<name>A0AAU0PXR9_9CORY</name>
<organism evidence="4 5">
    <name type="scientific">Corynebacterium pseudokroppenstedtii</name>
    <dbReference type="NCBI Taxonomy" id="2804917"/>
    <lineage>
        <taxon>Bacteria</taxon>
        <taxon>Bacillati</taxon>
        <taxon>Actinomycetota</taxon>
        <taxon>Actinomycetes</taxon>
        <taxon>Mycobacteriales</taxon>
        <taxon>Corynebacteriaceae</taxon>
        <taxon>Corynebacterium</taxon>
    </lineage>
</organism>
<gene>
    <name evidence="4" type="ORF">Q0N40_08895</name>
</gene>
<dbReference type="KEGG" id="cpsk:Q0N40_08895"/>